<dbReference type="CDD" id="cd00009">
    <property type="entry name" value="AAA"/>
    <property type="match status" value="1"/>
</dbReference>
<proteinExistence type="predicted"/>
<dbReference type="EMBL" id="CCDP010000003">
    <property type="protein sequence ID" value="CDQ41481.1"/>
    <property type="molecule type" value="Genomic_DNA"/>
</dbReference>
<organism evidence="2 3">
    <name type="scientific">Virgibacillus massiliensis</name>
    <dbReference type="NCBI Taxonomy" id="1462526"/>
    <lineage>
        <taxon>Bacteria</taxon>
        <taxon>Bacillati</taxon>
        <taxon>Bacillota</taxon>
        <taxon>Bacilli</taxon>
        <taxon>Bacillales</taxon>
        <taxon>Bacillaceae</taxon>
        <taxon>Virgibacillus</taxon>
    </lineage>
</organism>
<dbReference type="OrthoDB" id="2052561at2"/>
<comment type="caution">
    <text evidence="2">The sequence shown here is derived from an EMBL/GenBank/DDBJ whole genome shotgun (WGS) entry which is preliminary data.</text>
</comment>
<dbReference type="GO" id="GO:0006260">
    <property type="term" value="P:DNA replication"/>
    <property type="evidence" value="ECO:0007669"/>
    <property type="project" value="TreeGrafter"/>
</dbReference>
<gene>
    <name evidence="2" type="primary">dnaC_3</name>
    <name evidence="2" type="ORF">BN990_03854</name>
</gene>
<dbReference type="RefSeq" id="WP_051739281.1">
    <property type="nucleotide sequence ID" value="NZ_BNER01000005.1"/>
</dbReference>
<dbReference type="STRING" id="1462526.BN990_03854"/>
<dbReference type="SUPFAM" id="SSF52540">
    <property type="entry name" value="P-loop containing nucleoside triphosphate hydrolases"/>
    <property type="match status" value="1"/>
</dbReference>
<dbReference type="AlphaFoldDB" id="A0A024QHT6"/>
<reference evidence="2 3" key="1">
    <citation type="submission" date="2014-03" db="EMBL/GenBank/DDBJ databases">
        <authorList>
            <person name="Urmite Genomes U."/>
        </authorList>
    </citation>
    <scope>NUCLEOTIDE SEQUENCE [LARGE SCALE GENOMIC DNA]</scope>
    <source>
        <strain evidence="2 3">Vm-5</strain>
    </source>
</reference>
<dbReference type="InterPro" id="IPR027417">
    <property type="entry name" value="P-loop_NTPase"/>
</dbReference>
<sequence length="257" mass="29602">MEQISLMKPKERLIITYDCEGCGRTVQKKQMQLTGGPDKGEWITVNVGCKCEDIRLADQEKKRAERLKTQKMLKYFNNHSLLNRPLQKATFENYEPTTNQLQEAKQKAIDYVDNFTGKENLLFSGSYGTGKSHLSVSITKELMKKGYTSVFISVPKLLTKIKDTYNNDGPTEDELLGIMSRVDLLVIDDIGAEHKTAWSTPKLFEIFDERSGKATIFTTNLNSEQLTEWVGERNFSRMMEDTKPIKMNGRDYRRKEF</sequence>
<dbReference type="Pfam" id="PF01695">
    <property type="entry name" value="IstB_IS21"/>
    <property type="match status" value="1"/>
</dbReference>
<feature type="domain" description="IstB-like ATP-binding" evidence="1">
    <location>
        <begin position="85"/>
        <end position="255"/>
    </location>
</feature>
<dbReference type="InterPro" id="IPR002611">
    <property type="entry name" value="IstB_ATP-bd"/>
</dbReference>
<dbReference type="PANTHER" id="PTHR30050">
    <property type="entry name" value="CHROMOSOMAL REPLICATION INITIATOR PROTEIN DNAA"/>
    <property type="match status" value="1"/>
</dbReference>
<dbReference type="eggNOG" id="COG1484">
    <property type="taxonomic scope" value="Bacteria"/>
</dbReference>
<keyword evidence="3" id="KW-1185">Reference proteome</keyword>
<dbReference type="Proteomes" id="UP000028875">
    <property type="component" value="Unassembled WGS sequence"/>
</dbReference>
<protein>
    <submittedName>
        <fullName evidence="2">DNA replication protein DnaC</fullName>
    </submittedName>
</protein>
<dbReference type="GO" id="GO:0005524">
    <property type="term" value="F:ATP binding"/>
    <property type="evidence" value="ECO:0007669"/>
    <property type="project" value="InterPro"/>
</dbReference>
<accession>A0A024QHT6</accession>
<evidence type="ECO:0000313" key="3">
    <source>
        <dbReference type="Proteomes" id="UP000028875"/>
    </source>
</evidence>
<reference evidence="3" key="2">
    <citation type="submission" date="2014-05" db="EMBL/GenBank/DDBJ databases">
        <title>Draft genome sequence of Virgibacillus massiliensis Vm-5.</title>
        <authorList>
            <person name="Khelaifia S."/>
            <person name="Croce O."/>
            <person name="Lagier J.C."/>
            <person name="Raoult D."/>
        </authorList>
    </citation>
    <scope>NUCLEOTIDE SEQUENCE [LARGE SCALE GENOMIC DNA]</scope>
    <source>
        <strain evidence="3">Vm-5</strain>
    </source>
</reference>
<evidence type="ECO:0000259" key="1">
    <source>
        <dbReference type="Pfam" id="PF01695"/>
    </source>
</evidence>
<name>A0A024QHT6_9BACI</name>
<dbReference type="Gene3D" id="3.40.50.300">
    <property type="entry name" value="P-loop containing nucleotide triphosphate hydrolases"/>
    <property type="match status" value="1"/>
</dbReference>
<dbReference type="PANTHER" id="PTHR30050:SF4">
    <property type="entry name" value="ATP-BINDING PROTEIN RV3427C IN INSERTION SEQUENCE-RELATED"/>
    <property type="match status" value="1"/>
</dbReference>
<evidence type="ECO:0000313" key="2">
    <source>
        <dbReference type="EMBL" id="CDQ41481.1"/>
    </source>
</evidence>